<dbReference type="EC" id="2.1.1.107" evidence="1"/>
<dbReference type="InterPro" id="IPR000878">
    <property type="entry name" value="4pyrrol_Mease"/>
</dbReference>
<dbReference type="NCBIfam" id="NF004790">
    <property type="entry name" value="PRK06136.1"/>
    <property type="match status" value="1"/>
</dbReference>
<dbReference type="GO" id="GO:0009236">
    <property type="term" value="P:cobalamin biosynthetic process"/>
    <property type="evidence" value="ECO:0007669"/>
    <property type="project" value="InterPro"/>
</dbReference>
<sequence length="401" mass="41672">MTESAYLVGLRLTGKKVVVVGGGTVAQRRLPLLIASGADVHVISRSATRSVEAMTGITLALREYRDGDLDGAWYAIAATDDPQVNQAVVAEAERRRIFCVRADVAVEGTAVTPASFDYAGLSVGVLAGGEHRRSAAIRSAIREALQTGLITPESPVGSDVIKGGVALVGGGPGDPELITVRGRRLLAQADVVVADRLAPPELLAELPPHVEVIDAAKIPYGRAMAQDAINDVMIERARAGSFVVRLKGGDPFVFARGYEEVLACAEAGIPVIVVPGVTSAIGVPASAGVPVTHRAINHEFVVVSGHLPPGHPESLVNWDALAALSGTIVLLMAVERIELFVEALLKGGRPADTPVLVVQHGTTAAQHTLRATLADTPEKIRADGIRPPAIIVIGAVAAFGL</sequence>
<comment type="caution">
    <text evidence="8">The sequence shown here is derived from an EMBL/GenBank/DDBJ whole genome shotgun (WGS) entry which is preliminary data.</text>
</comment>
<accession>A0A1W9ZEA8</accession>
<dbReference type="GO" id="GO:0004851">
    <property type="term" value="F:uroporphyrin-III C-methyltransferase activity"/>
    <property type="evidence" value="ECO:0007669"/>
    <property type="project" value="UniProtKB-EC"/>
</dbReference>
<proteinExistence type="predicted"/>
<dbReference type="FunFam" id="3.40.1010.10:FF:000003">
    <property type="entry name" value="Putative Uroporphyrinogen-III C-methyltransferase"/>
    <property type="match status" value="1"/>
</dbReference>
<dbReference type="FunFam" id="3.40.50.720:FF:000663">
    <property type="entry name" value="Multifunctional enzyme siroheme synthase CYSG: uroporphyrin-III C-methyltransferase + precorrin-2 oxidase + ferrochelatase"/>
    <property type="match status" value="1"/>
</dbReference>
<keyword evidence="9" id="KW-1185">Reference proteome</keyword>
<dbReference type="GO" id="GO:0032259">
    <property type="term" value="P:methylation"/>
    <property type="evidence" value="ECO:0007669"/>
    <property type="project" value="UniProtKB-KW"/>
</dbReference>
<dbReference type="InterPro" id="IPR014777">
    <property type="entry name" value="4pyrrole_Mease_sub1"/>
</dbReference>
<protein>
    <recommendedName>
        <fullName evidence="1">uroporphyrinogen-III C-methyltransferase</fullName>
        <ecNumber evidence="1">2.1.1.107</ecNumber>
    </recommendedName>
</protein>
<dbReference type="PANTHER" id="PTHR45790:SF3">
    <property type="entry name" value="S-ADENOSYL-L-METHIONINE-DEPENDENT UROPORPHYRINOGEN III METHYLTRANSFERASE, CHLOROPLASTIC"/>
    <property type="match status" value="1"/>
</dbReference>
<feature type="active site" description="Proton acceptor" evidence="6">
    <location>
        <position position="195"/>
    </location>
</feature>
<dbReference type="Pfam" id="PF00590">
    <property type="entry name" value="TP_methylase"/>
    <property type="match status" value="1"/>
</dbReference>
<evidence type="ECO:0000256" key="6">
    <source>
        <dbReference type="PIRSR" id="PIRSR036426-1"/>
    </source>
</evidence>
<dbReference type="Gene3D" id="3.30.950.10">
    <property type="entry name" value="Methyltransferase, Cobalt-precorrin-4 Transmethylase, Domain 2"/>
    <property type="match status" value="1"/>
</dbReference>
<dbReference type="GO" id="GO:0019354">
    <property type="term" value="P:siroheme biosynthetic process"/>
    <property type="evidence" value="ECO:0007669"/>
    <property type="project" value="InterPro"/>
</dbReference>
<keyword evidence="5" id="KW-0627">Porphyrin biosynthesis</keyword>
<evidence type="ECO:0000313" key="9">
    <source>
        <dbReference type="Proteomes" id="UP000192707"/>
    </source>
</evidence>
<keyword evidence="4" id="KW-0949">S-adenosyl-L-methionine</keyword>
<keyword evidence="2 8" id="KW-0489">Methyltransferase</keyword>
<dbReference type="InterPro" id="IPR006366">
    <property type="entry name" value="CobA/CysG_C"/>
</dbReference>
<dbReference type="GO" id="GO:0043115">
    <property type="term" value="F:precorrin-2 dehydrogenase activity"/>
    <property type="evidence" value="ECO:0007669"/>
    <property type="project" value="InterPro"/>
</dbReference>
<dbReference type="PANTHER" id="PTHR45790">
    <property type="entry name" value="SIROHEME SYNTHASE-RELATED"/>
    <property type="match status" value="1"/>
</dbReference>
<organism evidence="8 9">
    <name type="scientific">Mycobacterium arosiense ATCC BAA-1401 = DSM 45069</name>
    <dbReference type="NCBI Taxonomy" id="1265311"/>
    <lineage>
        <taxon>Bacteria</taxon>
        <taxon>Bacillati</taxon>
        <taxon>Actinomycetota</taxon>
        <taxon>Actinomycetes</taxon>
        <taxon>Mycobacteriales</taxon>
        <taxon>Mycobacteriaceae</taxon>
        <taxon>Mycobacterium</taxon>
        <taxon>Mycobacterium avium complex (MAC)</taxon>
    </lineage>
</organism>
<dbReference type="PIRSF" id="PIRSF036426">
    <property type="entry name" value="Sirohaem_synth"/>
    <property type="match status" value="1"/>
</dbReference>
<dbReference type="InterPro" id="IPR014776">
    <property type="entry name" value="4pyrrole_Mease_sub2"/>
</dbReference>
<evidence type="ECO:0000256" key="5">
    <source>
        <dbReference type="ARBA" id="ARBA00023244"/>
    </source>
</evidence>
<dbReference type="CDD" id="cd11642">
    <property type="entry name" value="SUMT"/>
    <property type="match status" value="1"/>
</dbReference>
<dbReference type="InterPro" id="IPR012409">
    <property type="entry name" value="Sirohaem_synth"/>
</dbReference>
<reference evidence="8 9" key="1">
    <citation type="submission" date="2016-12" db="EMBL/GenBank/DDBJ databases">
        <title>The new phylogeny of genus Mycobacterium.</title>
        <authorList>
            <person name="Tortoli E."/>
            <person name="Trovato A."/>
            <person name="Cirillo D.M."/>
        </authorList>
    </citation>
    <scope>NUCLEOTIDE SEQUENCE [LARGE SCALE GENOMIC DNA]</scope>
    <source>
        <strain evidence="8 9">DSM 45069</strain>
    </source>
</reference>
<dbReference type="Pfam" id="PF13241">
    <property type="entry name" value="NAD_binding_7"/>
    <property type="match status" value="1"/>
</dbReference>
<evidence type="ECO:0000256" key="3">
    <source>
        <dbReference type="ARBA" id="ARBA00022679"/>
    </source>
</evidence>
<dbReference type="SUPFAM" id="SSF53790">
    <property type="entry name" value="Tetrapyrrole methylase"/>
    <property type="match status" value="1"/>
</dbReference>
<keyword evidence="3 8" id="KW-0808">Transferase</keyword>
<evidence type="ECO:0000259" key="7">
    <source>
        <dbReference type="Pfam" id="PF00590"/>
    </source>
</evidence>
<name>A0A1W9ZEA8_MYCAI</name>
<dbReference type="Gene3D" id="3.40.50.720">
    <property type="entry name" value="NAD(P)-binding Rossmann-like Domain"/>
    <property type="match status" value="1"/>
</dbReference>
<evidence type="ECO:0000256" key="2">
    <source>
        <dbReference type="ARBA" id="ARBA00022603"/>
    </source>
</evidence>
<gene>
    <name evidence="8" type="ORF">BST14_15920</name>
</gene>
<dbReference type="InterPro" id="IPR035996">
    <property type="entry name" value="4pyrrol_Methylase_sf"/>
</dbReference>
<dbReference type="SUPFAM" id="SSF51735">
    <property type="entry name" value="NAD(P)-binding Rossmann-fold domains"/>
    <property type="match status" value="1"/>
</dbReference>
<dbReference type="EMBL" id="MVHG01000038">
    <property type="protein sequence ID" value="ORA13130.1"/>
    <property type="molecule type" value="Genomic_DNA"/>
</dbReference>
<dbReference type="InterPro" id="IPR036291">
    <property type="entry name" value="NAD(P)-bd_dom_sf"/>
</dbReference>
<evidence type="ECO:0000256" key="4">
    <source>
        <dbReference type="ARBA" id="ARBA00022691"/>
    </source>
</evidence>
<dbReference type="Gene3D" id="3.40.1010.10">
    <property type="entry name" value="Cobalt-precorrin-4 Transmethylase, Domain 1"/>
    <property type="match status" value="1"/>
</dbReference>
<dbReference type="OrthoDB" id="9815856at2"/>
<feature type="domain" description="Tetrapyrrole methylase" evidence="7">
    <location>
        <begin position="165"/>
        <end position="375"/>
    </location>
</feature>
<feature type="active site" description="Proton donor" evidence="6">
    <location>
        <position position="217"/>
    </location>
</feature>
<dbReference type="AlphaFoldDB" id="A0A1W9ZEA8"/>
<dbReference type="GO" id="GO:0051266">
    <property type="term" value="F:sirohydrochlorin ferrochelatase activity"/>
    <property type="evidence" value="ECO:0007669"/>
    <property type="project" value="InterPro"/>
</dbReference>
<dbReference type="NCBIfam" id="TIGR01469">
    <property type="entry name" value="cobA_cysG_Cterm"/>
    <property type="match status" value="1"/>
</dbReference>
<evidence type="ECO:0000313" key="8">
    <source>
        <dbReference type="EMBL" id="ORA13130.1"/>
    </source>
</evidence>
<dbReference type="GO" id="GO:0051287">
    <property type="term" value="F:NAD binding"/>
    <property type="evidence" value="ECO:0007669"/>
    <property type="project" value="InterPro"/>
</dbReference>
<evidence type="ECO:0000256" key="1">
    <source>
        <dbReference type="ARBA" id="ARBA00012162"/>
    </source>
</evidence>
<dbReference type="InterPro" id="IPR050161">
    <property type="entry name" value="Siro_Cobalamin_biosynth"/>
</dbReference>
<dbReference type="Proteomes" id="UP000192707">
    <property type="component" value="Unassembled WGS sequence"/>
</dbReference>